<dbReference type="Proteomes" id="UP000198280">
    <property type="component" value="Unassembled WGS sequence"/>
</dbReference>
<dbReference type="RefSeq" id="WP_089225504.1">
    <property type="nucleotide sequence ID" value="NZ_FZOF01000010.1"/>
</dbReference>
<proteinExistence type="predicted"/>
<evidence type="ECO:0000256" key="1">
    <source>
        <dbReference type="SAM" id="MobiDB-lite"/>
    </source>
</evidence>
<evidence type="ECO:0000313" key="4">
    <source>
        <dbReference type="Proteomes" id="UP000198280"/>
    </source>
</evidence>
<gene>
    <name evidence="3" type="ORF">SAMN05216252_11049</name>
</gene>
<reference evidence="3 4" key="1">
    <citation type="submission" date="2017-06" db="EMBL/GenBank/DDBJ databases">
        <authorList>
            <person name="Kim H.J."/>
            <person name="Triplett B.A."/>
        </authorList>
    </citation>
    <scope>NUCLEOTIDE SEQUENCE [LARGE SCALE GENOMIC DNA]</scope>
    <source>
        <strain evidence="3 4">CGMCC 4.1858</strain>
    </source>
</reference>
<accession>A0A239I8X1</accession>
<dbReference type="EMBL" id="FZOF01000010">
    <property type="protein sequence ID" value="SNS90050.1"/>
    <property type="molecule type" value="Genomic_DNA"/>
</dbReference>
<dbReference type="InterPro" id="IPR021454">
    <property type="entry name" value="DUF3105"/>
</dbReference>
<dbReference type="OrthoDB" id="164831at2"/>
<dbReference type="Pfam" id="PF11303">
    <property type="entry name" value="DUF3105"/>
    <property type="match status" value="1"/>
</dbReference>
<evidence type="ECO:0008006" key="5">
    <source>
        <dbReference type="Google" id="ProtNLM"/>
    </source>
</evidence>
<feature type="region of interest" description="Disordered" evidence="1">
    <location>
        <begin position="1"/>
        <end position="28"/>
    </location>
</feature>
<keyword evidence="4" id="KW-1185">Reference proteome</keyword>
<feature type="compositionally biased region" description="Basic and acidic residues" evidence="1">
    <location>
        <begin position="9"/>
        <end position="28"/>
    </location>
</feature>
<evidence type="ECO:0000313" key="3">
    <source>
        <dbReference type="EMBL" id="SNS90050.1"/>
    </source>
</evidence>
<keyword evidence="2" id="KW-1133">Transmembrane helix</keyword>
<evidence type="ECO:0000256" key="2">
    <source>
        <dbReference type="SAM" id="Phobius"/>
    </source>
</evidence>
<feature type="transmembrane region" description="Helical" evidence="2">
    <location>
        <begin position="33"/>
        <end position="54"/>
    </location>
</feature>
<keyword evidence="2" id="KW-0472">Membrane</keyword>
<name>A0A239I8X1_9ACTN</name>
<sequence>MGSPHSKARAADRRARVEEIRRQEQARERRNRVITITACTAILVGLVGGGVYLVNAANDSGGGDAKSAAAGSVSGEKTWSGLTQNHVDKTVDYPMSPPAGGDHSPVWQNCNGDVYDKPLANENAVHALEHGAVWVTYTDKAADADVKTLSARVSKTPYSLISPYADQASPITLTAWGHQLGVTKADDPRVAKFFDTYVQGDQTPEPGAPCTGGKAS</sequence>
<protein>
    <recommendedName>
        <fullName evidence="5">DUF3105 domain-containing protein</fullName>
    </recommendedName>
</protein>
<organism evidence="3 4">
    <name type="scientific">Actinacidiphila glaucinigra</name>
    <dbReference type="NCBI Taxonomy" id="235986"/>
    <lineage>
        <taxon>Bacteria</taxon>
        <taxon>Bacillati</taxon>
        <taxon>Actinomycetota</taxon>
        <taxon>Actinomycetes</taxon>
        <taxon>Kitasatosporales</taxon>
        <taxon>Streptomycetaceae</taxon>
        <taxon>Actinacidiphila</taxon>
    </lineage>
</organism>
<dbReference type="AlphaFoldDB" id="A0A239I8X1"/>
<keyword evidence="2" id="KW-0812">Transmembrane</keyword>